<comment type="caution">
    <text evidence="2">The sequence shown here is derived from an EMBL/GenBank/DDBJ whole genome shotgun (WGS) entry which is preliminary data.</text>
</comment>
<feature type="transmembrane region" description="Helical" evidence="1">
    <location>
        <begin position="160"/>
        <end position="178"/>
    </location>
</feature>
<keyword evidence="1" id="KW-0472">Membrane</keyword>
<feature type="transmembrane region" description="Helical" evidence="1">
    <location>
        <begin position="42"/>
        <end position="60"/>
    </location>
</feature>
<evidence type="ECO:0000313" key="2">
    <source>
        <dbReference type="EMBL" id="MBC2595522.1"/>
    </source>
</evidence>
<evidence type="ECO:0000313" key="3">
    <source>
        <dbReference type="Proteomes" id="UP000546464"/>
    </source>
</evidence>
<keyword evidence="3" id="KW-1185">Reference proteome</keyword>
<dbReference type="Proteomes" id="UP000546464">
    <property type="component" value="Unassembled WGS sequence"/>
</dbReference>
<dbReference type="EMBL" id="JACHVB010000043">
    <property type="protein sequence ID" value="MBC2595522.1"/>
    <property type="molecule type" value="Genomic_DNA"/>
</dbReference>
<keyword evidence="1" id="KW-1133">Transmembrane helix</keyword>
<reference evidence="2 3" key="1">
    <citation type="submission" date="2020-07" db="EMBL/GenBank/DDBJ databases">
        <authorList>
            <person name="Feng X."/>
        </authorList>
    </citation>
    <scope>NUCLEOTIDE SEQUENCE [LARGE SCALE GENOMIC DNA]</scope>
    <source>
        <strain evidence="2 3">JCM31066</strain>
    </source>
</reference>
<accession>A0A842HGH7</accession>
<organism evidence="2 3">
    <name type="scientific">Ruficoccus amylovorans</name>
    <dbReference type="NCBI Taxonomy" id="1804625"/>
    <lineage>
        <taxon>Bacteria</taxon>
        <taxon>Pseudomonadati</taxon>
        <taxon>Verrucomicrobiota</taxon>
        <taxon>Opitutia</taxon>
        <taxon>Puniceicoccales</taxon>
        <taxon>Cerasicoccaceae</taxon>
        <taxon>Ruficoccus</taxon>
    </lineage>
</organism>
<keyword evidence="1" id="KW-0812">Transmembrane</keyword>
<dbReference type="AlphaFoldDB" id="A0A842HGH7"/>
<name>A0A842HGH7_9BACT</name>
<evidence type="ECO:0000256" key="1">
    <source>
        <dbReference type="SAM" id="Phobius"/>
    </source>
</evidence>
<feature type="transmembrane region" description="Helical" evidence="1">
    <location>
        <begin position="121"/>
        <end position="140"/>
    </location>
</feature>
<proteinExistence type="predicted"/>
<protein>
    <submittedName>
        <fullName evidence="2">Uncharacterized protein</fullName>
    </submittedName>
</protein>
<gene>
    <name evidence="2" type="ORF">H5P28_14745</name>
</gene>
<feature type="transmembrane region" description="Helical" evidence="1">
    <location>
        <begin position="72"/>
        <end position="101"/>
    </location>
</feature>
<sequence length="179" mass="19879">MSLFLATFLTGIVLLALGGWFLWNGPRVRPATFGWMRSTPAAVVLFGGAAVWFLWHIAHLGKADFGDYKQLLLLVFGVTALGSFFFVRDFLAVRGLAVLMLLSARPLLDAAYMQFDHPQRLLMVIAVYIGIVIALIIGAAPYRLRNFFTWLFAKNARVRALGLVLVVYGAAVFITSFTY</sequence>